<protein>
    <submittedName>
        <fullName evidence="2">Zinc-binding dehydrogenase</fullName>
    </submittedName>
</protein>
<reference evidence="3" key="1">
    <citation type="submission" date="2016-06" db="EMBL/GenBank/DDBJ databases">
        <authorList>
            <person name="Varghese N."/>
            <person name="Submissions Spin"/>
        </authorList>
    </citation>
    <scope>NUCLEOTIDE SEQUENCE [LARGE SCALE GENOMIC DNA]</scope>
    <source>
        <strain evidence="3">DSM 43819</strain>
    </source>
</reference>
<dbReference type="Proteomes" id="UP000198221">
    <property type="component" value="Chromosome I"/>
</dbReference>
<dbReference type="EMBL" id="LT607754">
    <property type="protein sequence ID" value="SCG61456.1"/>
    <property type="molecule type" value="Genomic_DNA"/>
</dbReference>
<proteinExistence type="predicted"/>
<dbReference type="AlphaFoldDB" id="A0A1C5IUN2"/>
<evidence type="ECO:0000313" key="3">
    <source>
        <dbReference type="Proteomes" id="UP000198221"/>
    </source>
</evidence>
<feature type="compositionally biased region" description="Low complexity" evidence="1">
    <location>
        <begin position="9"/>
        <end position="25"/>
    </location>
</feature>
<evidence type="ECO:0000313" key="2">
    <source>
        <dbReference type="EMBL" id="SCG61456.1"/>
    </source>
</evidence>
<feature type="region of interest" description="Disordered" evidence="1">
    <location>
        <begin position="1"/>
        <end position="119"/>
    </location>
</feature>
<accession>A0A1C5IUN2</accession>
<name>A0A1C5IUN2_9ACTN</name>
<gene>
    <name evidence="2" type="ORF">GA0070613_3398</name>
</gene>
<dbReference type="Pfam" id="PF13602">
    <property type="entry name" value="ADH_zinc_N_2"/>
    <property type="match status" value="1"/>
</dbReference>
<evidence type="ECO:0000256" key="1">
    <source>
        <dbReference type="SAM" id="MobiDB-lite"/>
    </source>
</evidence>
<feature type="compositionally biased region" description="Low complexity" evidence="1">
    <location>
        <begin position="68"/>
        <end position="113"/>
    </location>
</feature>
<keyword evidence="3" id="KW-1185">Reference proteome</keyword>
<dbReference type="Gene3D" id="3.90.180.10">
    <property type="entry name" value="Medium-chain alcohol dehydrogenases, catalytic domain"/>
    <property type="match status" value="1"/>
</dbReference>
<sequence>MRRPGWGTGRPSTAAPRASPAGRATTNKRRPPSTPAGSAGRRTRGSRPPGAGPTVSTTTRPPRASAGPSRTSWLRPSLRPPRAAAATWPAGPGRTGTARSGPAAGRSAGNGRPTAGADPGRLVLTLVDADRLTVHAARTFPLAEAAEAQRLVEPGHVRGKVVLEV</sequence>
<organism evidence="2 3">
    <name type="scientific">Micromonospora inositola</name>
    <dbReference type="NCBI Taxonomy" id="47865"/>
    <lineage>
        <taxon>Bacteria</taxon>
        <taxon>Bacillati</taxon>
        <taxon>Actinomycetota</taxon>
        <taxon>Actinomycetes</taxon>
        <taxon>Micromonosporales</taxon>
        <taxon>Micromonosporaceae</taxon>
        <taxon>Micromonospora</taxon>
    </lineage>
</organism>
<feature type="compositionally biased region" description="Low complexity" evidence="1">
    <location>
        <begin position="35"/>
        <end position="54"/>
    </location>
</feature>